<reference evidence="1" key="2">
    <citation type="journal article" date="2022" name="New Phytol.">
        <title>Evolutionary transition to the ectomycorrhizal habit in the genomes of a hyperdiverse lineage of mushroom-forming fungi.</title>
        <authorList>
            <person name="Looney B."/>
            <person name="Miyauchi S."/>
            <person name="Morin E."/>
            <person name="Drula E."/>
            <person name="Courty P.E."/>
            <person name="Kohler A."/>
            <person name="Kuo A."/>
            <person name="LaButti K."/>
            <person name="Pangilinan J."/>
            <person name="Lipzen A."/>
            <person name="Riley R."/>
            <person name="Andreopoulos W."/>
            <person name="He G."/>
            <person name="Johnson J."/>
            <person name="Nolan M."/>
            <person name="Tritt A."/>
            <person name="Barry K.W."/>
            <person name="Grigoriev I.V."/>
            <person name="Nagy L.G."/>
            <person name="Hibbett D."/>
            <person name="Henrissat B."/>
            <person name="Matheny P.B."/>
            <person name="Labbe J."/>
            <person name="Martin F.M."/>
        </authorList>
    </citation>
    <scope>NUCLEOTIDE SEQUENCE</scope>
    <source>
        <strain evidence="1">FP105234-sp</strain>
    </source>
</reference>
<sequence>MMLPEGTWSISVSVSTSATALADHLNRARASVFGMYSVPQVASGILHKRHSALIVPADWGSASNPCRVVCLNHLASTSEIPTVEKAPHAREETKSKPMQ</sequence>
<reference evidence="1" key="1">
    <citation type="submission" date="2021-02" db="EMBL/GenBank/DDBJ databases">
        <authorList>
            <consortium name="DOE Joint Genome Institute"/>
            <person name="Ahrendt S."/>
            <person name="Looney B.P."/>
            <person name="Miyauchi S."/>
            <person name="Morin E."/>
            <person name="Drula E."/>
            <person name="Courty P.E."/>
            <person name="Chicoki N."/>
            <person name="Fauchery L."/>
            <person name="Kohler A."/>
            <person name="Kuo A."/>
            <person name="Labutti K."/>
            <person name="Pangilinan J."/>
            <person name="Lipzen A."/>
            <person name="Riley R."/>
            <person name="Andreopoulos W."/>
            <person name="He G."/>
            <person name="Johnson J."/>
            <person name="Barry K.W."/>
            <person name="Grigoriev I.V."/>
            <person name="Nagy L."/>
            <person name="Hibbett D."/>
            <person name="Henrissat B."/>
            <person name="Matheny P.B."/>
            <person name="Labbe J."/>
            <person name="Martin F."/>
        </authorList>
    </citation>
    <scope>NUCLEOTIDE SEQUENCE</scope>
    <source>
        <strain evidence="1">FP105234-sp</strain>
    </source>
</reference>
<evidence type="ECO:0000313" key="2">
    <source>
        <dbReference type="Proteomes" id="UP000814033"/>
    </source>
</evidence>
<evidence type="ECO:0000313" key="1">
    <source>
        <dbReference type="EMBL" id="KAI0046876.1"/>
    </source>
</evidence>
<accession>A0ACB8RTD8</accession>
<name>A0ACB8RTD8_9AGAM</name>
<dbReference type="EMBL" id="MU275915">
    <property type="protein sequence ID" value="KAI0046876.1"/>
    <property type="molecule type" value="Genomic_DNA"/>
</dbReference>
<gene>
    <name evidence="1" type="ORF">FA95DRAFT_1307507</name>
</gene>
<keyword evidence="2" id="KW-1185">Reference proteome</keyword>
<protein>
    <submittedName>
        <fullName evidence="1">Uncharacterized protein</fullName>
    </submittedName>
</protein>
<proteinExistence type="predicted"/>
<organism evidence="1 2">
    <name type="scientific">Auriscalpium vulgare</name>
    <dbReference type="NCBI Taxonomy" id="40419"/>
    <lineage>
        <taxon>Eukaryota</taxon>
        <taxon>Fungi</taxon>
        <taxon>Dikarya</taxon>
        <taxon>Basidiomycota</taxon>
        <taxon>Agaricomycotina</taxon>
        <taxon>Agaricomycetes</taxon>
        <taxon>Russulales</taxon>
        <taxon>Auriscalpiaceae</taxon>
        <taxon>Auriscalpium</taxon>
    </lineage>
</organism>
<comment type="caution">
    <text evidence="1">The sequence shown here is derived from an EMBL/GenBank/DDBJ whole genome shotgun (WGS) entry which is preliminary data.</text>
</comment>
<dbReference type="Proteomes" id="UP000814033">
    <property type="component" value="Unassembled WGS sequence"/>
</dbReference>